<dbReference type="InterPro" id="IPR001633">
    <property type="entry name" value="EAL_dom"/>
</dbReference>
<dbReference type="SUPFAM" id="SSF55073">
    <property type="entry name" value="Nucleotide cyclase"/>
    <property type="match status" value="1"/>
</dbReference>
<dbReference type="Pfam" id="PF13188">
    <property type="entry name" value="PAS_8"/>
    <property type="match status" value="1"/>
</dbReference>
<dbReference type="PANTHER" id="PTHR44757:SF2">
    <property type="entry name" value="BIOFILM ARCHITECTURE MAINTENANCE PROTEIN MBAA"/>
    <property type="match status" value="1"/>
</dbReference>
<dbReference type="InterPro" id="IPR000014">
    <property type="entry name" value="PAS"/>
</dbReference>
<dbReference type="InterPro" id="IPR052155">
    <property type="entry name" value="Biofilm_reg_signaling"/>
</dbReference>
<reference evidence="3" key="1">
    <citation type="submission" date="2019-09" db="EMBL/GenBank/DDBJ databases">
        <authorList>
            <person name="Hjerde E."/>
        </authorList>
    </citation>
    <scope>NUCLEOTIDE SEQUENCE</scope>
    <source>
        <strain evidence="3">06/09/160</strain>
    </source>
</reference>
<dbReference type="AlphaFoldDB" id="A0A5Q4YZZ0"/>
<dbReference type="PROSITE" id="PS50883">
    <property type="entry name" value="EAL"/>
    <property type="match status" value="1"/>
</dbReference>
<feature type="domain" description="EAL" evidence="1">
    <location>
        <begin position="393"/>
        <end position="560"/>
    </location>
</feature>
<protein>
    <submittedName>
        <fullName evidence="3">Putative signaling protein</fullName>
    </submittedName>
</protein>
<dbReference type="SUPFAM" id="SSF141868">
    <property type="entry name" value="EAL domain-like"/>
    <property type="match status" value="1"/>
</dbReference>
<proteinExistence type="predicted"/>
<dbReference type="PANTHER" id="PTHR44757">
    <property type="entry name" value="DIGUANYLATE CYCLASE DGCP"/>
    <property type="match status" value="1"/>
</dbReference>
<dbReference type="EMBL" id="LR721751">
    <property type="protein sequence ID" value="VVV05633.1"/>
    <property type="molecule type" value="Genomic_DNA"/>
</dbReference>
<dbReference type="NCBIfam" id="TIGR00254">
    <property type="entry name" value="GGDEF"/>
    <property type="match status" value="1"/>
</dbReference>
<evidence type="ECO:0000259" key="1">
    <source>
        <dbReference type="PROSITE" id="PS50883"/>
    </source>
</evidence>
<dbReference type="InterPro" id="IPR035919">
    <property type="entry name" value="EAL_sf"/>
</dbReference>
<dbReference type="Gene3D" id="3.30.70.270">
    <property type="match status" value="1"/>
</dbReference>
<dbReference type="CDD" id="cd01948">
    <property type="entry name" value="EAL"/>
    <property type="match status" value="1"/>
</dbReference>
<sequence>MQQYSLFETLQTPIWIFDFDCKQIIWANKQALPLWEASNTEELTSRLLGKGMSQAVEATLDDYRNVFKQGETIRTWWNFTPKTVSKSALCLFSGIELSDGRLAMLVQVLGEDCTLRRDLAFSADTNLALLFDNQGMLISANDTYIKKYDDYVVSLSDLLASEQDASHWIELAQQQITFQDEISFTYKGERVYFDVNAKWLQDKQQLLLSLNSITLQKHKLLAAKYESEHDCLTGLYNRRGILARIEELLEQTASYSLLFLDLDGFKQINDSFGHSCGDILLKEVAARLRSLLGTGMEIGRLGGDEFVILVPLGVNHLSFTQQIIELINQPMYLSTTDITTVGCSIGSALYSDSNSSVNGWIKKAGLAMQKAKNLGRNRYCPFTVDLDEMQHRHSIIASELSNAIESNAFDFTYQPMFNETKKSVMGFEAKCHWDNDSLGMIEWDELLKVAEDNGTNSPLCDWILARSIKQLSQWQQRFGRNFKLKVNLSSSQLRPQLHKKIECLLLQYDIEPRTFLISINQANNLFRFHDVLITLKEIRKLNVGIYLKEFYLESTTPCCG</sequence>
<gene>
    <name evidence="3" type="ORF">AW0309160_03116</name>
</gene>
<organism evidence="3">
    <name type="scientific">Aliivibrio wodanis</name>
    <dbReference type="NCBI Taxonomy" id="80852"/>
    <lineage>
        <taxon>Bacteria</taxon>
        <taxon>Pseudomonadati</taxon>
        <taxon>Pseudomonadota</taxon>
        <taxon>Gammaproteobacteria</taxon>
        <taxon>Vibrionales</taxon>
        <taxon>Vibrionaceae</taxon>
        <taxon>Aliivibrio</taxon>
    </lineage>
</organism>
<dbReference type="InterPro" id="IPR043128">
    <property type="entry name" value="Rev_trsase/Diguanyl_cyclase"/>
</dbReference>
<dbReference type="Pfam" id="PF00563">
    <property type="entry name" value="EAL"/>
    <property type="match status" value="1"/>
</dbReference>
<dbReference type="InterPro" id="IPR029787">
    <property type="entry name" value="Nucleotide_cyclase"/>
</dbReference>
<dbReference type="CDD" id="cd01949">
    <property type="entry name" value="GGDEF"/>
    <property type="match status" value="1"/>
</dbReference>
<dbReference type="PROSITE" id="PS50887">
    <property type="entry name" value="GGDEF"/>
    <property type="match status" value="1"/>
</dbReference>
<evidence type="ECO:0000259" key="2">
    <source>
        <dbReference type="PROSITE" id="PS50887"/>
    </source>
</evidence>
<dbReference type="Gene3D" id="3.20.20.450">
    <property type="entry name" value="EAL domain"/>
    <property type="match status" value="1"/>
</dbReference>
<name>A0A5Q4YZZ0_9GAMM</name>
<evidence type="ECO:0000313" key="3">
    <source>
        <dbReference type="EMBL" id="VVV05633.1"/>
    </source>
</evidence>
<feature type="domain" description="GGDEF" evidence="2">
    <location>
        <begin position="253"/>
        <end position="384"/>
    </location>
</feature>
<dbReference type="SMART" id="SM00267">
    <property type="entry name" value="GGDEF"/>
    <property type="match status" value="1"/>
</dbReference>
<accession>A0A5Q4YZZ0</accession>
<dbReference type="Pfam" id="PF00990">
    <property type="entry name" value="GGDEF"/>
    <property type="match status" value="1"/>
</dbReference>
<dbReference type="InterPro" id="IPR000160">
    <property type="entry name" value="GGDEF_dom"/>
</dbReference>
<dbReference type="SMART" id="SM00052">
    <property type="entry name" value="EAL"/>
    <property type="match status" value="1"/>
</dbReference>